<feature type="region of interest" description="Disordered" evidence="10">
    <location>
        <begin position="288"/>
        <end position="315"/>
    </location>
</feature>
<accession>A0A3Q3F7S3</accession>
<keyword evidence="6" id="KW-0966">Cell projection</keyword>
<evidence type="ECO:0000256" key="3">
    <source>
        <dbReference type="ARBA" id="ARBA00023018"/>
    </source>
</evidence>
<comment type="function">
    <text evidence="9">Auxiliary subunit of GABA-B receptors that determine the pharmacology and kinetics of the receptor response. Increases agonist potency and markedly alter the G-protein signaling of the receptors by accelerating onset and promoting desensitization.</text>
</comment>
<reference evidence="12" key="2">
    <citation type="submission" date="2025-09" db="UniProtKB">
        <authorList>
            <consortium name="Ensembl"/>
        </authorList>
    </citation>
    <scope>IDENTIFICATION</scope>
</reference>
<feature type="compositionally biased region" description="Pro residues" evidence="10">
    <location>
        <begin position="342"/>
        <end position="355"/>
    </location>
</feature>
<dbReference type="CDD" id="cd22216">
    <property type="entry name" value="H1_KCTD12b"/>
    <property type="match status" value="1"/>
</dbReference>
<dbReference type="FunFam" id="3.30.710.10:FF:000031">
    <property type="entry name" value="BTB/POZ domain-containing protein KCTD16"/>
    <property type="match status" value="1"/>
</dbReference>
<dbReference type="InterPro" id="IPR000210">
    <property type="entry name" value="BTB/POZ_dom"/>
</dbReference>
<dbReference type="GO" id="GO:0042734">
    <property type="term" value="C:presynaptic membrane"/>
    <property type="evidence" value="ECO:0007669"/>
    <property type="project" value="UniProtKB-SubCell"/>
</dbReference>
<dbReference type="PANTHER" id="PTHR14499">
    <property type="entry name" value="POTASSIUM CHANNEL TETRAMERIZATION DOMAIN-CONTAINING"/>
    <property type="match status" value="1"/>
</dbReference>
<evidence type="ECO:0000313" key="12">
    <source>
        <dbReference type="Ensembl" id="ENSKMAP00000009507.1"/>
    </source>
</evidence>
<dbReference type="InterPro" id="IPR057093">
    <property type="entry name" value="H1_KCTD8_12_16"/>
</dbReference>
<comment type="subcellular location">
    <subcellularLocation>
        <location evidence="7">Postsynaptic cell membrane</location>
    </subcellularLocation>
    <subcellularLocation>
        <location evidence="8">Presynaptic cell membrane</location>
    </subcellularLocation>
</comment>
<evidence type="ECO:0000256" key="4">
    <source>
        <dbReference type="ARBA" id="ARBA00023136"/>
    </source>
</evidence>
<evidence type="ECO:0000259" key="11">
    <source>
        <dbReference type="SMART" id="SM00225"/>
    </source>
</evidence>
<dbReference type="GO" id="GO:0008277">
    <property type="term" value="P:regulation of G protein-coupled receptor signaling pathway"/>
    <property type="evidence" value="ECO:0007669"/>
    <property type="project" value="TreeGrafter"/>
</dbReference>
<dbReference type="AlphaFoldDB" id="A0A3Q3F7S3"/>
<feature type="region of interest" description="Disordered" evidence="10">
    <location>
        <begin position="120"/>
        <end position="139"/>
    </location>
</feature>
<dbReference type="GeneTree" id="ENSGT00940000163673"/>
<dbReference type="GO" id="GO:0051260">
    <property type="term" value="P:protein homooligomerization"/>
    <property type="evidence" value="ECO:0007669"/>
    <property type="project" value="InterPro"/>
</dbReference>
<evidence type="ECO:0000313" key="13">
    <source>
        <dbReference type="Proteomes" id="UP000264800"/>
    </source>
</evidence>
<name>A0A3Q3F7S3_KRYMA</name>
<dbReference type="OMA" id="LPETGCS"/>
<evidence type="ECO:0000256" key="6">
    <source>
        <dbReference type="ARBA" id="ARBA00023273"/>
    </source>
</evidence>
<evidence type="ECO:0000256" key="2">
    <source>
        <dbReference type="ARBA" id="ARBA00022553"/>
    </source>
</evidence>
<evidence type="ECO:0000256" key="9">
    <source>
        <dbReference type="ARBA" id="ARBA00057758"/>
    </source>
</evidence>
<feature type="region of interest" description="Disordered" evidence="10">
    <location>
        <begin position="327"/>
        <end position="436"/>
    </location>
</feature>
<dbReference type="Pfam" id="PF23110">
    <property type="entry name" value="H1_KCTD8_12_16"/>
    <property type="match status" value="1"/>
</dbReference>
<evidence type="ECO:0000256" key="5">
    <source>
        <dbReference type="ARBA" id="ARBA00023257"/>
    </source>
</evidence>
<feature type="compositionally biased region" description="Pro residues" evidence="10">
    <location>
        <begin position="387"/>
        <end position="401"/>
    </location>
</feature>
<reference evidence="12" key="1">
    <citation type="submission" date="2025-08" db="UniProtKB">
        <authorList>
            <consortium name="Ensembl"/>
        </authorList>
    </citation>
    <scope>IDENTIFICATION</scope>
</reference>
<evidence type="ECO:0000256" key="1">
    <source>
        <dbReference type="ARBA" id="ARBA00022475"/>
    </source>
</evidence>
<dbReference type="InterPro" id="IPR003131">
    <property type="entry name" value="T1-type_BTB"/>
</dbReference>
<organism evidence="12 13">
    <name type="scientific">Kryptolebias marmoratus</name>
    <name type="common">Mangrove killifish</name>
    <name type="synonym">Rivulus marmoratus</name>
    <dbReference type="NCBI Taxonomy" id="37003"/>
    <lineage>
        <taxon>Eukaryota</taxon>
        <taxon>Metazoa</taxon>
        <taxon>Chordata</taxon>
        <taxon>Craniata</taxon>
        <taxon>Vertebrata</taxon>
        <taxon>Euteleostomi</taxon>
        <taxon>Actinopterygii</taxon>
        <taxon>Neopterygii</taxon>
        <taxon>Teleostei</taxon>
        <taxon>Neoteleostei</taxon>
        <taxon>Acanthomorphata</taxon>
        <taxon>Ovalentaria</taxon>
        <taxon>Atherinomorphae</taxon>
        <taxon>Cyprinodontiformes</taxon>
        <taxon>Rivulidae</taxon>
        <taxon>Kryptolebias</taxon>
    </lineage>
</organism>
<keyword evidence="1" id="KW-1003">Cell membrane</keyword>
<keyword evidence="4" id="KW-0472">Membrane</keyword>
<feature type="compositionally biased region" description="Low complexity" evidence="10">
    <location>
        <begin position="406"/>
        <end position="418"/>
    </location>
</feature>
<dbReference type="STRING" id="37003.ENSKMAP00000009507"/>
<dbReference type="Proteomes" id="UP000264800">
    <property type="component" value="Unplaced"/>
</dbReference>
<keyword evidence="2" id="KW-0597">Phosphoprotein</keyword>
<dbReference type="Ensembl" id="ENSKMAT00000009653.1">
    <property type="protein sequence ID" value="ENSKMAP00000009507.1"/>
    <property type="gene ID" value="ENSKMAG00000007145.1"/>
</dbReference>
<sequence>MALPDGGISGEEVLFPEIIELNVGGQVYITRYSTLTSVPNSLLWEMFSRKSTKGLARDTKGRFFVDRDGFLFRYILDYMRDQQLVLPDHFPERGRLQREAEFFNLPELVKLLAPKISKQNSLGDEGCQSDPEDSSPGIDAARSLGSLGAAAAACASLVPGGADGKRSGFITIGYRGSYTLGRDSHTDAKFRRVARIMVCGKTSLAKEVFGETLNESRDPDRPPERYTSRYYLKFTFLEQAFDKLADAGFHMVACNSTGTCAFAHEQTDDKIWTSYTEYVFYRSSSGIPEAATPDPSAPSAVVPSESAAAAPHPEPATVELFSTSRTQSLPETGCSTMLDPRTPVPPPLTPPPPLPAADMDDLPLPSPPILPPPPPPPLSAKSASTSSPPPASRLSPSPPLIESPQRPTTLNLRTLPRPTVRENGGPPRQIVEGEEERKMLEEDLKKCIDDFKKIRLPKVFPDRKRHWQSDLLKKYNA</sequence>
<protein>
    <submittedName>
        <fullName evidence="12">Potassium channel tetramerisation domain containing 12b</fullName>
    </submittedName>
</protein>
<proteinExistence type="predicted"/>
<dbReference type="SUPFAM" id="SSF54695">
    <property type="entry name" value="POZ domain"/>
    <property type="match status" value="1"/>
</dbReference>
<evidence type="ECO:0000256" key="10">
    <source>
        <dbReference type="SAM" id="MobiDB-lite"/>
    </source>
</evidence>
<dbReference type="InterPro" id="IPR011333">
    <property type="entry name" value="SKP1/BTB/POZ_sf"/>
</dbReference>
<dbReference type="GO" id="GO:0043235">
    <property type="term" value="C:receptor complex"/>
    <property type="evidence" value="ECO:0007669"/>
    <property type="project" value="TreeGrafter"/>
</dbReference>
<dbReference type="GO" id="GO:0045211">
    <property type="term" value="C:postsynaptic membrane"/>
    <property type="evidence" value="ECO:0007669"/>
    <property type="project" value="UniProtKB-SubCell"/>
</dbReference>
<evidence type="ECO:0000256" key="7">
    <source>
        <dbReference type="ARBA" id="ARBA00034100"/>
    </source>
</evidence>
<dbReference type="PANTHER" id="PTHR14499:SF30">
    <property type="entry name" value="POTASSIUM CHANNEL TETRAMERISATION DOMAIN CONTAINING 12B"/>
    <property type="match status" value="1"/>
</dbReference>
<dbReference type="Pfam" id="PF02214">
    <property type="entry name" value="BTB_2"/>
    <property type="match status" value="1"/>
</dbReference>
<dbReference type="CDD" id="cd18367">
    <property type="entry name" value="BTB_POZ_KCTD8-like"/>
    <property type="match status" value="1"/>
</dbReference>
<evidence type="ECO:0000256" key="8">
    <source>
        <dbReference type="ARBA" id="ARBA00034111"/>
    </source>
</evidence>
<feature type="compositionally biased region" description="Pro residues" evidence="10">
    <location>
        <begin position="364"/>
        <end position="378"/>
    </location>
</feature>
<keyword evidence="13" id="KW-1185">Reference proteome</keyword>
<dbReference type="SMART" id="SM00225">
    <property type="entry name" value="BTB"/>
    <property type="match status" value="1"/>
</dbReference>
<feature type="domain" description="BTB" evidence="11">
    <location>
        <begin position="17"/>
        <end position="120"/>
    </location>
</feature>
<dbReference type="Gene3D" id="3.30.710.10">
    <property type="entry name" value="Potassium Channel Kv1.1, Chain A"/>
    <property type="match status" value="1"/>
</dbReference>
<keyword evidence="3" id="KW-0770">Synapse</keyword>
<keyword evidence="5" id="KW-0628">Postsynaptic cell membrane</keyword>